<evidence type="ECO:0000256" key="4">
    <source>
        <dbReference type="ARBA" id="ARBA00034521"/>
    </source>
</evidence>
<comment type="catalytic activity">
    <reaction evidence="6">
        <text>arsenic triglutathione + [thioredoxin]-dithiol + S-adenosyl-L-methionine + 2 H2O = methylarsonous acid + [thioredoxin]-disulfide + 3 glutathione + S-adenosyl-L-homocysteine + H(+)</text>
        <dbReference type="Rhea" id="RHEA:69460"/>
        <dbReference type="Rhea" id="RHEA-COMP:10698"/>
        <dbReference type="Rhea" id="RHEA-COMP:10700"/>
        <dbReference type="ChEBI" id="CHEBI:15377"/>
        <dbReference type="ChEBI" id="CHEBI:15378"/>
        <dbReference type="ChEBI" id="CHEBI:17826"/>
        <dbReference type="ChEBI" id="CHEBI:29950"/>
        <dbReference type="ChEBI" id="CHEBI:50058"/>
        <dbReference type="ChEBI" id="CHEBI:57856"/>
        <dbReference type="ChEBI" id="CHEBI:57925"/>
        <dbReference type="ChEBI" id="CHEBI:59789"/>
        <dbReference type="ChEBI" id="CHEBI:183640"/>
        <dbReference type="EC" id="2.1.1.137"/>
    </reaction>
</comment>
<dbReference type="CDD" id="cd02440">
    <property type="entry name" value="AdoMet_MTases"/>
    <property type="match status" value="1"/>
</dbReference>
<keyword evidence="11" id="KW-1185">Reference proteome</keyword>
<dbReference type="Gene3D" id="3.40.5.100">
    <property type="match status" value="1"/>
</dbReference>
<dbReference type="Pfam" id="PF13847">
    <property type="entry name" value="Methyltransf_31"/>
    <property type="match status" value="1"/>
</dbReference>
<comment type="similarity">
    <text evidence="3">Belongs to the methyltransferase superfamily. Arsenite methyltransferase family.</text>
</comment>
<evidence type="ECO:0000313" key="10">
    <source>
        <dbReference type="EMBL" id="KAB1642440.1"/>
    </source>
</evidence>
<dbReference type="OrthoDB" id="9805171at2"/>
<comment type="caution">
    <text evidence="10">The sequence shown here is derived from an EMBL/GenBank/DDBJ whole genome shotgun (WGS) entry which is preliminary data.</text>
</comment>
<keyword evidence="10" id="KW-0489">Methyltransferase</keyword>
<evidence type="ECO:0000256" key="2">
    <source>
        <dbReference type="ARBA" id="ARBA00022691"/>
    </source>
</evidence>
<dbReference type="Proteomes" id="UP000468668">
    <property type="component" value="Unassembled WGS sequence"/>
</dbReference>
<dbReference type="InterPro" id="IPR025714">
    <property type="entry name" value="Methyltranfer_dom"/>
</dbReference>
<evidence type="ECO:0000256" key="5">
    <source>
        <dbReference type="ARBA" id="ARBA00034545"/>
    </source>
</evidence>
<evidence type="ECO:0000256" key="7">
    <source>
        <dbReference type="ARBA" id="ARBA00047943"/>
    </source>
</evidence>
<dbReference type="SUPFAM" id="SSF53335">
    <property type="entry name" value="S-adenosyl-L-methionine-dependent methyltransferases"/>
    <property type="match status" value="1"/>
</dbReference>
<dbReference type="InterPro" id="IPR029063">
    <property type="entry name" value="SAM-dependent_MTases_sf"/>
</dbReference>
<protein>
    <recommendedName>
        <fullName evidence="5">Arsenite methyltransferase</fullName>
        <ecNumber evidence="4">2.1.1.137</ecNumber>
    </recommendedName>
</protein>
<dbReference type="InterPro" id="IPR026669">
    <property type="entry name" value="Arsenite_MeTrfase-like"/>
</dbReference>
<evidence type="ECO:0000256" key="6">
    <source>
        <dbReference type="ARBA" id="ARBA00047941"/>
    </source>
</evidence>
<dbReference type="AlphaFoldDB" id="A0A6N6NR16"/>
<organism evidence="10 11">
    <name type="scientific">Ellagibacter isourolithinifaciens</name>
    <dbReference type="NCBI Taxonomy" id="2137581"/>
    <lineage>
        <taxon>Bacteria</taxon>
        <taxon>Bacillati</taxon>
        <taxon>Actinomycetota</taxon>
        <taxon>Coriobacteriia</taxon>
        <taxon>Eggerthellales</taxon>
        <taxon>Eggerthellaceae</taxon>
        <taxon>Ellagibacter</taxon>
    </lineage>
</organism>
<sequence length="367" mass="41157">MDYQAYYRKVEDGNYQAYYDAIAAAEPRDPQATARTRDADGTIPGQARERMFNIAGEIQNTSREFGVPLPPLLEGCTVVDLCCGSGRDTYLAAQLVGPAGKVIGIEPNAVRMRIGEKYLEKEMKQFGYDAPNVEFHKGCPEDLSFIPDGSVDVVISNCTFNESPDKARYIAEVRRILREGGEWYFTDVFTDRRMQREISDNIDNVALRLGGAMYINDFRRIAQQLGFNDPRYLITNKTPVTEKESALFDGTSFATITCRLVNTPYSSDVCEDYGEFVTYKGGLPDFPDYFLFDKDIKFPVGKRCHVCNNVTSLVIPEFGGRYAAVFDYEGSRERHAGDTHGDHIIKAAPDFDGVVDEDDQPVRVSCC</sequence>
<feature type="domain" description="Methyltransferase" evidence="9">
    <location>
        <begin position="74"/>
        <end position="223"/>
    </location>
</feature>
<dbReference type="GO" id="GO:0032259">
    <property type="term" value="P:methylation"/>
    <property type="evidence" value="ECO:0007669"/>
    <property type="project" value="UniProtKB-KW"/>
</dbReference>
<evidence type="ECO:0000256" key="1">
    <source>
        <dbReference type="ARBA" id="ARBA00022679"/>
    </source>
</evidence>
<name>A0A6N6NR16_9ACTN</name>
<evidence type="ECO:0000256" key="8">
    <source>
        <dbReference type="ARBA" id="ARBA00048428"/>
    </source>
</evidence>
<keyword evidence="2" id="KW-0949">S-adenosyl-L-methionine</keyword>
<evidence type="ECO:0000259" key="9">
    <source>
        <dbReference type="Pfam" id="PF13847"/>
    </source>
</evidence>
<proteinExistence type="inferred from homology"/>
<dbReference type="PANTHER" id="PTHR43675:SF8">
    <property type="entry name" value="ARSENITE METHYLTRANSFERASE"/>
    <property type="match status" value="1"/>
</dbReference>
<evidence type="ECO:0000313" key="11">
    <source>
        <dbReference type="Proteomes" id="UP000468668"/>
    </source>
</evidence>
<dbReference type="Gene3D" id="3.40.50.150">
    <property type="entry name" value="Vaccinia Virus protein VP39"/>
    <property type="match status" value="1"/>
</dbReference>
<dbReference type="GeneID" id="98657105"/>
<comment type="catalytic activity">
    <reaction evidence="7">
        <text>arsenic triglutathione + 2 [thioredoxin]-dithiol + 2 S-adenosyl-L-methionine + H2O = dimethylarsinous acid + 2 [thioredoxin]-disulfide + 3 glutathione + 2 S-adenosyl-L-homocysteine + 2 H(+)</text>
        <dbReference type="Rhea" id="RHEA:69464"/>
        <dbReference type="Rhea" id="RHEA-COMP:10698"/>
        <dbReference type="Rhea" id="RHEA-COMP:10700"/>
        <dbReference type="ChEBI" id="CHEBI:15377"/>
        <dbReference type="ChEBI" id="CHEBI:15378"/>
        <dbReference type="ChEBI" id="CHEBI:23808"/>
        <dbReference type="ChEBI" id="CHEBI:29950"/>
        <dbReference type="ChEBI" id="CHEBI:50058"/>
        <dbReference type="ChEBI" id="CHEBI:57856"/>
        <dbReference type="ChEBI" id="CHEBI:57925"/>
        <dbReference type="ChEBI" id="CHEBI:59789"/>
        <dbReference type="ChEBI" id="CHEBI:183640"/>
        <dbReference type="EC" id="2.1.1.137"/>
    </reaction>
</comment>
<keyword evidence="1 10" id="KW-0808">Transferase</keyword>
<comment type="catalytic activity">
    <reaction evidence="8">
        <text>arsenic triglutathione + 3 [thioredoxin]-dithiol + 3 S-adenosyl-L-methionine = trimethylarsine + 3 [thioredoxin]-disulfide + 3 glutathione + 3 S-adenosyl-L-homocysteine + 3 H(+)</text>
        <dbReference type="Rhea" id="RHEA:69432"/>
        <dbReference type="Rhea" id="RHEA-COMP:10698"/>
        <dbReference type="Rhea" id="RHEA-COMP:10700"/>
        <dbReference type="ChEBI" id="CHEBI:15378"/>
        <dbReference type="ChEBI" id="CHEBI:27130"/>
        <dbReference type="ChEBI" id="CHEBI:29950"/>
        <dbReference type="ChEBI" id="CHEBI:50058"/>
        <dbReference type="ChEBI" id="CHEBI:57856"/>
        <dbReference type="ChEBI" id="CHEBI:57925"/>
        <dbReference type="ChEBI" id="CHEBI:59789"/>
        <dbReference type="ChEBI" id="CHEBI:183640"/>
        <dbReference type="EC" id="2.1.1.137"/>
    </reaction>
</comment>
<gene>
    <name evidence="10" type="ORF">F8C90_01650</name>
</gene>
<dbReference type="RefSeq" id="WP_158048707.1">
    <property type="nucleotide sequence ID" value="NZ_WAJR01000002.1"/>
</dbReference>
<dbReference type="EMBL" id="WAJR01000002">
    <property type="protein sequence ID" value="KAB1642440.1"/>
    <property type="molecule type" value="Genomic_DNA"/>
</dbReference>
<accession>A0A6N6NR16</accession>
<dbReference type="EC" id="2.1.1.137" evidence="4"/>
<dbReference type="PANTHER" id="PTHR43675">
    <property type="entry name" value="ARSENITE METHYLTRANSFERASE"/>
    <property type="match status" value="1"/>
</dbReference>
<reference evidence="10 11" key="1">
    <citation type="submission" date="2019-09" db="EMBL/GenBank/DDBJ databases">
        <title>Whole genome shotgun sequencing (WGS) of Ellagibacter isourolithinifaciens DSM 104140(T) and Adlercreutzia muris DSM 29508(T).</title>
        <authorList>
            <person name="Stoll D.A."/>
            <person name="Danylec N."/>
            <person name="Huch M."/>
        </authorList>
    </citation>
    <scope>NUCLEOTIDE SEQUENCE [LARGE SCALE GENOMIC DNA]</scope>
    <source>
        <strain evidence="10 11">DSM 104140</strain>
    </source>
</reference>
<evidence type="ECO:0000256" key="3">
    <source>
        <dbReference type="ARBA" id="ARBA00034487"/>
    </source>
</evidence>
<dbReference type="GO" id="GO:0030791">
    <property type="term" value="F:arsenite methyltransferase activity"/>
    <property type="evidence" value="ECO:0007669"/>
    <property type="project" value="UniProtKB-EC"/>
</dbReference>